<dbReference type="Proteomes" id="UP000182915">
    <property type="component" value="Chromosome I"/>
</dbReference>
<evidence type="ECO:0000313" key="3">
    <source>
        <dbReference type="Proteomes" id="UP000182915"/>
    </source>
</evidence>
<keyword evidence="1" id="KW-1133">Transmembrane helix</keyword>
<evidence type="ECO:0000313" key="2">
    <source>
        <dbReference type="EMBL" id="SEH67854.1"/>
    </source>
</evidence>
<gene>
    <name evidence="2" type="ORF">SAMN04489835_2787</name>
</gene>
<feature type="transmembrane region" description="Helical" evidence="1">
    <location>
        <begin position="105"/>
        <end position="126"/>
    </location>
</feature>
<accession>A0A1H6JYW9</accession>
<feature type="transmembrane region" description="Helical" evidence="1">
    <location>
        <begin position="21"/>
        <end position="42"/>
    </location>
</feature>
<organism evidence="2 3">
    <name type="scientific">Mycolicibacterium rutilum</name>
    <name type="common">Mycobacterium rutilum</name>
    <dbReference type="NCBI Taxonomy" id="370526"/>
    <lineage>
        <taxon>Bacteria</taxon>
        <taxon>Bacillati</taxon>
        <taxon>Actinomycetota</taxon>
        <taxon>Actinomycetes</taxon>
        <taxon>Mycobacteriales</taxon>
        <taxon>Mycobacteriaceae</taxon>
        <taxon>Mycolicibacterium</taxon>
    </lineage>
</organism>
<protein>
    <submittedName>
        <fullName evidence="2">Uncharacterized protein</fullName>
    </submittedName>
</protein>
<dbReference type="RefSeq" id="WP_173839622.1">
    <property type="nucleotide sequence ID" value="NZ_LT629971.1"/>
</dbReference>
<evidence type="ECO:0000256" key="1">
    <source>
        <dbReference type="SAM" id="Phobius"/>
    </source>
</evidence>
<keyword evidence="1" id="KW-0472">Membrane</keyword>
<keyword evidence="3" id="KW-1185">Reference proteome</keyword>
<keyword evidence="1" id="KW-0812">Transmembrane</keyword>
<name>A0A1H6JYW9_MYCRU</name>
<dbReference type="AlphaFoldDB" id="A0A1H6JYW9"/>
<sequence length="136" mass="14280">MTAISLPRLNESTDALLRFAMRADAVLTGLAGIASVPLARWLAETSGTTVAFEYAMAAFFVVYGLAVLALAALPSVSRAGMAVIVANVVYAVAAVVLVLSGVFALTTIGVVLILATGVYTLAFAELQYQGWRRLKR</sequence>
<reference evidence="3" key="1">
    <citation type="submission" date="2016-10" db="EMBL/GenBank/DDBJ databases">
        <authorList>
            <person name="Varghese N."/>
            <person name="Submissions S."/>
        </authorList>
    </citation>
    <scope>NUCLEOTIDE SEQUENCE [LARGE SCALE GENOMIC DNA]</scope>
    <source>
        <strain evidence="3">DSM 45405</strain>
    </source>
</reference>
<feature type="transmembrane region" description="Helical" evidence="1">
    <location>
        <begin position="54"/>
        <end position="73"/>
    </location>
</feature>
<dbReference type="STRING" id="370526.SAMN04489835_2787"/>
<dbReference type="EMBL" id="LT629971">
    <property type="protein sequence ID" value="SEH67854.1"/>
    <property type="molecule type" value="Genomic_DNA"/>
</dbReference>
<feature type="transmembrane region" description="Helical" evidence="1">
    <location>
        <begin position="80"/>
        <end position="99"/>
    </location>
</feature>
<proteinExistence type="predicted"/>